<keyword evidence="3" id="KW-1185">Reference proteome</keyword>
<dbReference type="OrthoDB" id="1352523at2"/>
<dbReference type="Proteomes" id="UP000220922">
    <property type="component" value="Unassembled WGS sequence"/>
</dbReference>
<dbReference type="EMBL" id="LYXE01000072">
    <property type="protein sequence ID" value="PDV99418.1"/>
    <property type="molecule type" value="Genomic_DNA"/>
</dbReference>
<feature type="transmembrane region" description="Helical" evidence="1">
    <location>
        <begin position="42"/>
        <end position="63"/>
    </location>
</feature>
<reference evidence="2 3" key="1">
    <citation type="submission" date="2016-05" db="EMBL/GenBank/DDBJ databases">
        <authorList>
            <person name="Lavstsen T."/>
            <person name="Jespersen J.S."/>
        </authorList>
    </citation>
    <scope>NUCLEOTIDE SEQUENCE [LARGE SCALE GENOMIC DNA]</scope>
    <source>
        <strain evidence="2 3">B7-9</strain>
    </source>
</reference>
<name>A0A2H3KMW6_9CHLR</name>
<feature type="transmembrane region" description="Helical" evidence="1">
    <location>
        <begin position="84"/>
        <end position="111"/>
    </location>
</feature>
<sequence>MALMEMTGRPRVWLHRYLPAEAVGLLATVIGTLLALEWSGSVLLAALVGTWAESLGFYSVIFWRDLRRRGGLSWRSLRATFTAMLVEFGPAELFDSLVVGPAVLALALVIFPSPLFGTIIGKLAADAIFYLLTITSYELLNRR</sequence>
<dbReference type="RefSeq" id="WP_097651890.1">
    <property type="nucleotide sequence ID" value="NZ_LYXE01000072.1"/>
</dbReference>
<organism evidence="2 3">
    <name type="scientific">Candidatus Chloroploca asiatica</name>
    <dbReference type="NCBI Taxonomy" id="1506545"/>
    <lineage>
        <taxon>Bacteria</taxon>
        <taxon>Bacillati</taxon>
        <taxon>Chloroflexota</taxon>
        <taxon>Chloroflexia</taxon>
        <taxon>Chloroflexales</taxon>
        <taxon>Chloroflexineae</taxon>
        <taxon>Oscillochloridaceae</taxon>
        <taxon>Candidatus Chloroploca</taxon>
    </lineage>
</organism>
<dbReference type="AlphaFoldDB" id="A0A2H3KMW6"/>
<keyword evidence="1" id="KW-0812">Transmembrane</keyword>
<gene>
    <name evidence="2" type="ORF">A9Q02_12285</name>
</gene>
<keyword evidence="1" id="KW-1133">Transmembrane helix</keyword>
<keyword evidence="1" id="KW-0472">Membrane</keyword>
<accession>A0A2H3KMW6</accession>
<comment type="caution">
    <text evidence="2">The sequence shown here is derived from an EMBL/GenBank/DDBJ whole genome shotgun (WGS) entry which is preliminary data.</text>
</comment>
<evidence type="ECO:0000256" key="1">
    <source>
        <dbReference type="SAM" id="Phobius"/>
    </source>
</evidence>
<evidence type="ECO:0000313" key="3">
    <source>
        <dbReference type="Proteomes" id="UP000220922"/>
    </source>
</evidence>
<feature type="transmembrane region" description="Helical" evidence="1">
    <location>
        <begin position="12"/>
        <end position="36"/>
    </location>
</feature>
<feature type="transmembrane region" description="Helical" evidence="1">
    <location>
        <begin position="123"/>
        <end position="140"/>
    </location>
</feature>
<evidence type="ECO:0000313" key="2">
    <source>
        <dbReference type="EMBL" id="PDV99418.1"/>
    </source>
</evidence>
<protein>
    <submittedName>
        <fullName evidence="2">Uncharacterized protein</fullName>
    </submittedName>
</protein>
<proteinExistence type="predicted"/>